<evidence type="ECO:0000313" key="12">
    <source>
        <dbReference type="Proteomes" id="UP000812440"/>
    </source>
</evidence>
<keyword evidence="6 9" id="KW-0472">Membrane</keyword>
<dbReference type="PROSITE" id="PS50835">
    <property type="entry name" value="IG_LIKE"/>
    <property type="match status" value="5"/>
</dbReference>
<dbReference type="InterPro" id="IPR051102">
    <property type="entry name" value="IgSF_V-set/TM_domain"/>
</dbReference>
<dbReference type="EMBL" id="JAACNH010000486">
    <property type="protein sequence ID" value="KAG8430940.1"/>
    <property type="molecule type" value="Genomic_DNA"/>
</dbReference>
<dbReference type="InterPro" id="IPR036179">
    <property type="entry name" value="Ig-like_dom_sf"/>
</dbReference>
<feature type="domain" description="Ig-like" evidence="10">
    <location>
        <begin position="282"/>
        <end position="366"/>
    </location>
</feature>
<dbReference type="GO" id="GO:0016020">
    <property type="term" value="C:membrane"/>
    <property type="evidence" value="ECO:0007669"/>
    <property type="project" value="UniProtKB-SubCell"/>
</dbReference>
<feature type="domain" description="Ig-like" evidence="10">
    <location>
        <begin position="536"/>
        <end position="654"/>
    </location>
</feature>
<organism evidence="11 12">
    <name type="scientific">Hymenochirus boettgeri</name>
    <name type="common">Congo dwarf clawed frog</name>
    <dbReference type="NCBI Taxonomy" id="247094"/>
    <lineage>
        <taxon>Eukaryota</taxon>
        <taxon>Metazoa</taxon>
        <taxon>Chordata</taxon>
        <taxon>Craniata</taxon>
        <taxon>Vertebrata</taxon>
        <taxon>Euteleostomi</taxon>
        <taxon>Amphibia</taxon>
        <taxon>Batrachia</taxon>
        <taxon>Anura</taxon>
        <taxon>Pipoidea</taxon>
        <taxon>Pipidae</taxon>
        <taxon>Pipinae</taxon>
        <taxon>Hymenochirus</taxon>
    </lineage>
</organism>
<dbReference type="PANTHER" id="PTHR12207:SF3">
    <property type="entry name" value="PROSTAGLANDIN F2 RECEPTOR NEGATIVE REGULATOR"/>
    <property type="match status" value="1"/>
</dbReference>
<dbReference type="InterPro" id="IPR003599">
    <property type="entry name" value="Ig_sub"/>
</dbReference>
<dbReference type="SMART" id="SM00406">
    <property type="entry name" value="IGv"/>
    <property type="match status" value="1"/>
</dbReference>
<evidence type="ECO:0000256" key="2">
    <source>
        <dbReference type="ARBA" id="ARBA00022692"/>
    </source>
</evidence>
<dbReference type="OrthoDB" id="9873136at2759"/>
<evidence type="ECO:0000256" key="7">
    <source>
        <dbReference type="ARBA" id="ARBA00023157"/>
    </source>
</evidence>
<keyword evidence="7" id="KW-1015">Disulfide bond</keyword>
<dbReference type="PANTHER" id="PTHR12207">
    <property type="entry name" value="V-SET AND TRANSMEMBRANE DOMAIN-CONTAINING PROTEIN"/>
    <property type="match status" value="1"/>
</dbReference>
<evidence type="ECO:0000256" key="6">
    <source>
        <dbReference type="ARBA" id="ARBA00023136"/>
    </source>
</evidence>
<keyword evidence="5 9" id="KW-1133">Transmembrane helix</keyword>
<dbReference type="InterPro" id="IPR007110">
    <property type="entry name" value="Ig-like_dom"/>
</dbReference>
<evidence type="ECO:0000256" key="5">
    <source>
        <dbReference type="ARBA" id="ARBA00022989"/>
    </source>
</evidence>
<dbReference type="Proteomes" id="UP000812440">
    <property type="component" value="Unassembled WGS sequence"/>
</dbReference>
<feature type="domain" description="Ig-like" evidence="10">
    <location>
        <begin position="24"/>
        <end position="132"/>
    </location>
</feature>
<dbReference type="InterPro" id="IPR013106">
    <property type="entry name" value="Ig_V-set"/>
</dbReference>
<evidence type="ECO:0000256" key="8">
    <source>
        <dbReference type="ARBA" id="ARBA00023319"/>
    </source>
</evidence>
<keyword evidence="3" id="KW-0732">Signal</keyword>
<comment type="caution">
    <text evidence="11">The sequence shown here is derived from an EMBL/GenBank/DDBJ whole genome shotgun (WGS) entry which is preliminary data.</text>
</comment>
<evidence type="ECO:0000256" key="3">
    <source>
        <dbReference type="ARBA" id="ARBA00022729"/>
    </source>
</evidence>
<dbReference type="AlphaFoldDB" id="A0A8T2IIP3"/>
<evidence type="ECO:0000313" key="11">
    <source>
        <dbReference type="EMBL" id="KAG8430940.1"/>
    </source>
</evidence>
<protein>
    <recommendedName>
        <fullName evidence="10">Ig-like domain-containing protein</fullName>
    </recommendedName>
</protein>
<proteinExistence type="predicted"/>
<dbReference type="SMART" id="SM00409">
    <property type="entry name" value="IG"/>
    <property type="match status" value="5"/>
</dbReference>
<dbReference type="Pfam" id="PF07686">
    <property type="entry name" value="V-set"/>
    <property type="match status" value="1"/>
</dbReference>
<keyword evidence="8" id="KW-0393">Immunoglobulin domain</keyword>
<reference evidence="11" key="1">
    <citation type="thesis" date="2020" institute="ProQuest LLC" country="789 East Eisenhower Parkway, Ann Arbor, MI, USA">
        <title>Comparative Genomics and Chromosome Evolution.</title>
        <authorList>
            <person name="Mudd A.B."/>
        </authorList>
    </citation>
    <scope>NUCLEOTIDE SEQUENCE</scope>
    <source>
        <strain evidence="11">Female2</strain>
        <tissue evidence="11">Blood</tissue>
    </source>
</reference>
<accession>A0A8T2IIP3</accession>
<evidence type="ECO:0000256" key="9">
    <source>
        <dbReference type="SAM" id="Phobius"/>
    </source>
</evidence>
<evidence type="ECO:0000256" key="1">
    <source>
        <dbReference type="ARBA" id="ARBA00004167"/>
    </source>
</evidence>
<evidence type="ECO:0000256" key="4">
    <source>
        <dbReference type="ARBA" id="ARBA00022737"/>
    </source>
</evidence>
<feature type="transmembrane region" description="Helical" evidence="9">
    <location>
        <begin position="774"/>
        <end position="795"/>
    </location>
</feature>
<keyword evidence="12" id="KW-1185">Reference proteome</keyword>
<keyword evidence="4" id="KW-0677">Repeat</keyword>
<dbReference type="SUPFAM" id="SSF48726">
    <property type="entry name" value="Immunoglobulin"/>
    <property type="match status" value="5"/>
</dbReference>
<keyword evidence="2 9" id="KW-0812">Transmembrane</keyword>
<feature type="domain" description="Ig-like" evidence="10">
    <location>
        <begin position="397"/>
        <end position="506"/>
    </location>
</feature>
<name>A0A8T2IIP3_9PIPI</name>
<comment type="subcellular location">
    <subcellularLocation>
        <location evidence="1">Membrane</location>
        <topology evidence="1">Single-pass membrane protein</topology>
    </subcellularLocation>
</comment>
<evidence type="ECO:0000259" key="10">
    <source>
        <dbReference type="PROSITE" id="PS50835"/>
    </source>
</evidence>
<dbReference type="Pfam" id="PF13895">
    <property type="entry name" value="Ig_2"/>
    <property type="match status" value="1"/>
</dbReference>
<sequence length="823" mass="90701">MSWPVSNIIFCSYAISPPAGHAWSRTVTVPGGPLTRVAGTDVSIPCHVRDYEGPVEQNFEWTFSPSAGSSLEIISTFDPKFTDSMYTERVSAGGVRLQRVGHNAVQLHIQSLSPSDEGEYTCSTPSTDATISGNYKDQVGVKVIPDTLTVRRTKGRSAGARVVPEGGSFHLQCQAESGDASEHTHLSLTWLWQGSQGLATPVLTLSHLGRFQPGPGYEERYDSGAVRLDTVGADGYRLVVEDAQTSDTGDYSCTAATWVQGPQGWEQIQQKNISVSSIEVRPRDVNVTVSVNVTSVTVGDPLALSCHVQQDSTAPGFTRVRWFVSRDKESQELPWGQDPDPTQTDGTNHLLELPHVWDSGEYTCQAMVWVAHRNATWYLVAQKASKPIKVSVNSVGPELGVSLNASFVPQFSEERTELVCEVSGPDGAHVSVSWYHTSVQESDSPMPPPDLVGALDHDWTLREGERYWQRIERGEIVFSRRNPQIFVLRFLWTSDKDRGRYHCEATVWERQQNKSWAEIRTVPSNPFSVTWDAAEPSLAVSATVTRVAAATGGTFEMECAVTARNIPSPRYSVQVKLIQSAPSPSTVAPSLLRGHADGVTPGGLRAFGKAVLEKVQERLYRFRLYQSQAQDSGSYQCSVTAWTQGGSGAWREVKNQTSNQVNLQFQGTDNTAFDVSWFSQRPGKEPAFLAAVDRSAQVRQSRRNSSSDVAIERLSAMEFRLRIYGCEEEDIGGHYCTVTPWVQTVQGDWSSQESVTSNVVSLAVRMDLLNAFKYPLLIGVGLALLIGLLSGLIGYCSSRHCCRAQPVQQTRKEHRRLMSMELD</sequence>
<gene>
    <name evidence="11" type="ORF">GDO86_019703</name>
</gene>
<dbReference type="FunFam" id="2.60.40.10:FF:000191">
    <property type="entry name" value="Immunoglobulin superfamily member 3"/>
    <property type="match status" value="1"/>
</dbReference>
<feature type="domain" description="Ig-like" evidence="10">
    <location>
        <begin position="145"/>
        <end position="274"/>
    </location>
</feature>
<dbReference type="Gene3D" id="2.60.40.10">
    <property type="entry name" value="Immunoglobulins"/>
    <property type="match status" value="5"/>
</dbReference>
<dbReference type="InterPro" id="IPR013783">
    <property type="entry name" value="Ig-like_fold"/>
</dbReference>